<feature type="compositionally biased region" description="Basic and acidic residues" evidence="1">
    <location>
        <begin position="106"/>
        <end position="124"/>
    </location>
</feature>
<evidence type="ECO:0000256" key="1">
    <source>
        <dbReference type="SAM" id="MobiDB-lite"/>
    </source>
</evidence>
<comment type="caution">
    <text evidence="2">The sequence shown here is derived from an EMBL/GenBank/DDBJ whole genome shotgun (WGS) entry which is preliminary data.</text>
</comment>
<proteinExistence type="predicted"/>
<organism evidence="2 3">
    <name type="scientific">Artemia franciscana</name>
    <name type="common">Brine shrimp</name>
    <name type="synonym">Artemia sanfranciscana</name>
    <dbReference type="NCBI Taxonomy" id="6661"/>
    <lineage>
        <taxon>Eukaryota</taxon>
        <taxon>Metazoa</taxon>
        <taxon>Ecdysozoa</taxon>
        <taxon>Arthropoda</taxon>
        <taxon>Crustacea</taxon>
        <taxon>Branchiopoda</taxon>
        <taxon>Anostraca</taxon>
        <taxon>Artemiidae</taxon>
        <taxon>Artemia</taxon>
    </lineage>
</organism>
<sequence>MSFFNSLQQFVSDSVANLSISQKKFSFGREDSSSSNSPHHSNASLEATQSSGATQSPSLTKNRPSGPRAIPMLHERSKSFRTPLQTCPPPLKSPRGGQRSSSLKELSSERSSEERQEKLKMPEPKLKPTFLSRKDLLICGLSWPVCAVTGSGIQDVDRSFFESFTALCWRQENRRLQQLRDENSTEIVSSDGILPWGNAPKATMLGFKPEVSDSFASCFRKASRLH</sequence>
<keyword evidence="3" id="KW-1185">Reference proteome</keyword>
<gene>
    <name evidence="2" type="ORF">QYM36_008592</name>
</gene>
<dbReference type="Proteomes" id="UP001187531">
    <property type="component" value="Unassembled WGS sequence"/>
</dbReference>
<feature type="compositionally biased region" description="Low complexity" evidence="1">
    <location>
        <begin position="33"/>
        <end position="44"/>
    </location>
</feature>
<reference evidence="2" key="1">
    <citation type="submission" date="2023-07" db="EMBL/GenBank/DDBJ databases">
        <title>Chromosome-level genome assembly of Artemia franciscana.</title>
        <authorList>
            <person name="Jo E."/>
        </authorList>
    </citation>
    <scope>NUCLEOTIDE SEQUENCE</scope>
    <source>
        <tissue evidence="2">Whole body</tissue>
    </source>
</reference>
<name>A0AA88HXK2_ARTSF</name>
<accession>A0AA88HXK2</accession>
<protein>
    <submittedName>
        <fullName evidence="2">Uncharacterized protein</fullName>
    </submittedName>
</protein>
<feature type="region of interest" description="Disordered" evidence="1">
    <location>
        <begin position="25"/>
        <end position="124"/>
    </location>
</feature>
<evidence type="ECO:0000313" key="3">
    <source>
        <dbReference type="Proteomes" id="UP001187531"/>
    </source>
</evidence>
<evidence type="ECO:0000313" key="2">
    <source>
        <dbReference type="EMBL" id="KAK2714046.1"/>
    </source>
</evidence>
<dbReference type="AlphaFoldDB" id="A0AA88HXK2"/>
<feature type="compositionally biased region" description="Polar residues" evidence="1">
    <location>
        <begin position="45"/>
        <end position="63"/>
    </location>
</feature>
<dbReference type="EMBL" id="JAVRJZ010000013">
    <property type="protein sequence ID" value="KAK2714046.1"/>
    <property type="molecule type" value="Genomic_DNA"/>
</dbReference>